<reference evidence="2 3" key="1">
    <citation type="submission" date="2017-10" db="EMBL/GenBank/DDBJ databases">
        <title>Sequencing the genomes of 1000 actinobacteria strains.</title>
        <authorList>
            <person name="Klenk H.-P."/>
        </authorList>
    </citation>
    <scope>NUCLEOTIDE SEQUENCE [LARGE SCALE GENOMIC DNA]</scope>
    <source>
        <strain evidence="2 3">DSM 20688</strain>
    </source>
</reference>
<dbReference type="Proteomes" id="UP000221653">
    <property type="component" value="Unassembled WGS sequence"/>
</dbReference>
<gene>
    <name evidence="2" type="ORF">ATK06_0616</name>
</gene>
<accession>A0A2A9DMF5</accession>
<evidence type="ECO:0000313" key="2">
    <source>
        <dbReference type="EMBL" id="PFG27546.1"/>
    </source>
</evidence>
<dbReference type="EMBL" id="PDJF01000001">
    <property type="protein sequence ID" value="PFG27546.1"/>
    <property type="molecule type" value="Genomic_DNA"/>
</dbReference>
<keyword evidence="1" id="KW-0472">Membrane</keyword>
<sequence>MREYRLQPARVGGLWAGVLAALLVAFGLPALIAPQVPAPEPDHEIYIGEEEHRVPLPGCTQDSMAFFPTWNCAGTTVTTQLYPVADIDDPDRTLRRTVKGALSLGDNTGPIEQAGNIRLLIDERSPLIAFYFKEGEELFYLVIEGPGAREVTAQIWPHVADVPLPPAVDEALKTAVPHREKWELL</sequence>
<name>A0A2A9DMF5_9CORY</name>
<organism evidence="2 3">
    <name type="scientific">Corynebacterium renale</name>
    <dbReference type="NCBI Taxonomy" id="1724"/>
    <lineage>
        <taxon>Bacteria</taxon>
        <taxon>Bacillati</taxon>
        <taxon>Actinomycetota</taxon>
        <taxon>Actinomycetes</taxon>
        <taxon>Mycobacteriales</taxon>
        <taxon>Corynebacteriaceae</taxon>
        <taxon>Corynebacterium</taxon>
    </lineage>
</organism>
<evidence type="ECO:0000313" key="3">
    <source>
        <dbReference type="Proteomes" id="UP000221653"/>
    </source>
</evidence>
<comment type="caution">
    <text evidence="2">The sequence shown here is derived from an EMBL/GenBank/DDBJ whole genome shotgun (WGS) entry which is preliminary data.</text>
</comment>
<evidence type="ECO:0000256" key="1">
    <source>
        <dbReference type="SAM" id="Phobius"/>
    </source>
</evidence>
<feature type="transmembrane region" description="Helical" evidence="1">
    <location>
        <begin position="12"/>
        <end position="32"/>
    </location>
</feature>
<keyword evidence="1" id="KW-0812">Transmembrane</keyword>
<keyword evidence="1" id="KW-1133">Transmembrane helix</keyword>
<protein>
    <submittedName>
        <fullName evidence="2">Uncharacterized protein</fullName>
    </submittedName>
</protein>
<proteinExistence type="predicted"/>
<dbReference type="RefSeq" id="WP_143341384.1">
    <property type="nucleotide sequence ID" value="NZ_LDYE01000001.1"/>
</dbReference>
<dbReference type="STRING" id="1724.GCA_001044175_00126"/>
<keyword evidence="3" id="KW-1185">Reference proteome</keyword>
<dbReference type="AlphaFoldDB" id="A0A2A9DMF5"/>